<feature type="transmembrane region" description="Helical" evidence="1">
    <location>
        <begin position="109"/>
        <end position="128"/>
    </location>
</feature>
<evidence type="ECO:0000313" key="2">
    <source>
        <dbReference type="EMBL" id="VDS08912.1"/>
    </source>
</evidence>
<proteinExistence type="predicted"/>
<dbReference type="AlphaFoldDB" id="A0A3S5D424"/>
<feature type="transmembrane region" description="Helical" evidence="1">
    <location>
        <begin position="20"/>
        <end position="41"/>
    </location>
</feature>
<protein>
    <recommendedName>
        <fullName evidence="4">Component of SufBCD complex</fullName>
    </recommendedName>
</protein>
<keyword evidence="1" id="KW-0812">Transmembrane</keyword>
<evidence type="ECO:0000313" key="3">
    <source>
        <dbReference type="Proteomes" id="UP000270743"/>
    </source>
</evidence>
<gene>
    <name evidence="2" type="ORF">PARHAE_02098</name>
</gene>
<evidence type="ECO:0000256" key="1">
    <source>
        <dbReference type="SAM" id="Phobius"/>
    </source>
</evidence>
<dbReference type="EMBL" id="UZWE01000030">
    <property type="protein sequence ID" value="VDS08912.1"/>
    <property type="molecule type" value="Genomic_DNA"/>
</dbReference>
<accession>A0A3S5D424</accession>
<feature type="transmembrane region" description="Helical" evidence="1">
    <location>
        <begin position="83"/>
        <end position="103"/>
    </location>
</feature>
<dbReference type="OrthoDB" id="7847071at2"/>
<keyword evidence="1" id="KW-0472">Membrane</keyword>
<dbReference type="RefSeq" id="WP_126154569.1">
    <property type="nucleotide sequence ID" value="NZ_UZWE01000030.1"/>
</dbReference>
<organism evidence="2 3">
    <name type="scientific">Paracoccus haematequi</name>
    <dbReference type="NCBI Taxonomy" id="2491866"/>
    <lineage>
        <taxon>Bacteria</taxon>
        <taxon>Pseudomonadati</taxon>
        <taxon>Pseudomonadota</taxon>
        <taxon>Alphaproteobacteria</taxon>
        <taxon>Rhodobacterales</taxon>
        <taxon>Paracoccaceae</taxon>
        <taxon>Paracoccus</taxon>
    </lineage>
</organism>
<reference evidence="2 3" key="1">
    <citation type="submission" date="2018-12" db="EMBL/GenBank/DDBJ databases">
        <authorList>
            <person name="Criscuolo A."/>
        </authorList>
    </citation>
    <scope>NUCLEOTIDE SEQUENCE [LARGE SCALE GENOMIC DNA]</scope>
    <source>
        <strain evidence="2">ACIP1116241</strain>
    </source>
</reference>
<dbReference type="Proteomes" id="UP000270743">
    <property type="component" value="Unassembled WGS sequence"/>
</dbReference>
<name>A0A3S5D424_9RHOB</name>
<sequence length="190" mass="20792">MPQFNSLIGFLDSRSFGTVWYWLVVIGTWSLTGRSVIGVPVEILSRARAALVEGKGDAPVVLHLLDWLSLVLPRWRLGRREGACFLAATGFALSSLAIMGIGYDLELALASFLLLMPLAALFWMRIALARRLVPLLEAAEQGAQPIPEAASQAVRRMVIHRRLVTVLSMAAVAVTALWGALWSVIHPYGF</sequence>
<keyword evidence="1" id="KW-1133">Transmembrane helix</keyword>
<keyword evidence="3" id="KW-1185">Reference proteome</keyword>
<feature type="transmembrane region" description="Helical" evidence="1">
    <location>
        <begin position="163"/>
        <end position="185"/>
    </location>
</feature>
<evidence type="ECO:0008006" key="4">
    <source>
        <dbReference type="Google" id="ProtNLM"/>
    </source>
</evidence>